<evidence type="ECO:0000313" key="1">
    <source>
        <dbReference type="EMBL" id="JAH14951.1"/>
    </source>
</evidence>
<accession>A0A0E9QDL2</accession>
<reference evidence="1" key="2">
    <citation type="journal article" date="2015" name="Fish Shellfish Immunol.">
        <title>Early steps in the European eel (Anguilla anguilla)-Vibrio vulnificus interaction in the gills: Role of the RtxA13 toxin.</title>
        <authorList>
            <person name="Callol A."/>
            <person name="Pajuelo D."/>
            <person name="Ebbesson L."/>
            <person name="Teles M."/>
            <person name="MacKenzie S."/>
            <person name="Amaro C."/>
        </authorList>
    </citation>
    <scope>NUCLEOTIDE SEQUENCE</scope>
</reference>
<name>A0A0E9QDL2_ANGAN</name>
<dbReference type="AlphaFoldDB" id="A0A0E9QDL2"/>
<sequence>MLAHVILPSRRTGCWDIPLLEG</sequence>
<proteinExistence type="predicted"/>
<dbReference type="EMBL" id="GBXM01093626">
    <property type="protein sequence ID" value="JAH14951.1"/>
    <property type="molecule type" value="Transcribed_RNA"/>
</dbReference>
<organism evidence="1">
    <name type="scientific">Anguilla anguilla</name>
    <name type="common">European freshwater eel</name>
    <name type="synonym">Muraena anguilla</name>
    <dbReference type="NCBI Taxonomy" id="7936"/>
    <lineage>
        <taxon>Eukaryota</taxon>
        <taxon>Metazoa</taxon>
        <taxon>Chordata</taxon>
        <taxon>Craniata</taxon>
        <taxon>Vertebrata</taxon>
        <taxon>Euteleostomi</taxon>
        <taxon>Actinopterygii</taxon>
        <taxon>Neopterygii</taxon>
        <taxon>Teleostei</taxon>
        <taxon>Anguilliformes</taxon>
        <taxon>Anguillidae</taxon>
        <taxon>Anguilla</taxon>
    </lineage>
</organism>
<protein>
    <submittedName>
        <fullName evidence="1">Uncharacterized protein</fullName>
    </submittedName>
</protein>
<reference evidence="1" key="1">
    <citation type="submission" date="2014-11" db="EMBL/GenBank/DDBJ databases">
        <authorList>
            <person name="Amaro Gonzalez C."/>
        </authorList>
    </citation>
    <scope>NUCLEOTIDE SEQUENCE</scope>
</reference>